<dbReference type="EMBL" id="AHMO02000004">
    <property type="protein sequence ID" value="EQA46980.1"/>
    <property type="molecule type" value="Genomic_DNA"/>
</dbReference>
<gene>
    <name evidence="1" type="ORF">LEP1GSC050_0665</name>
</gene>
<protein>
    <submittedName>
        <fullName evidence="1">Uncharacterized protein</fullName>
    </submittedName>
</protein>
<evidence type="ECO:0000313" key="1">
    <source>
        <dbReference type="EMBL" id="EQA46980.1"/>
    </source>
</evidence>
<reference evidence="1" key="1">
    <citation type="submission" date="2013-05" db="EMBL/GenBank/DDBJ databases">
        <authorList>
            <person name="Harkins D.M."/>
            <person name="Durkin A.S."/>
            <person name="Brinkac L.M."/>
            <person name="Haft D.H."/>
            <person name="Selengut J.D."/>
            <person name="Sanka R."/>
            <person name="DePew J."/>
            <person name="Purushe J."/>
            <person name="Hartskeerl R.A."/>
            <person name="Ahmed A."/>
            <person name="van der Linden H."/>
            <person name="Goris M.G.A."/>
            <person name="Vinetz J.M."/>
            <person name="Sutton G.G."/>
            <person name="Nierman W.C."/>
            <person name="Fouts D.E."/>
        </authorList>
    </citation>
    <scope>NUCLEOTIDE SEQUENCE [LARGE SCALE GENOMIC DNA]</scope>
    <source>
        <strain evidence="1">5399</strain>
    </source>
</reference>
<organism evidence="1 2">
    <name type="scientific">Leptospira broomii serovar Hurstbridge str. 5399</name>
    <dbReference type="NCBI Taxonomy" id="1049789"/>
    <lineage>
        <taxon>Bacteria</taxon>
        <taxon>Pseudomonadati</taxon>
        <taxon>Spirochaetota</taxon>
        <taxon>Spirochaetia</taxon>
        <taxon>Leptospirales</taxon>
        <taxon>Leptospiraceae</taxon>
        <taxon>Leptospira</taxon>
    </lineage>
</organism>
<dbReference type="Proteomes" id="UP000015454">
    <property type="component" value="Unassembled WGS sequence"/>
</dbReference>
<comment type="caution">
    <text evidence="1">The sequence shown here is derived from an EMBL/GenBank/DDBJ whole genome shotgun (WGS) entry which is preliminary data.</text>
</comment>
<accession>T0F780</accession>
<proteinExistence type="predicted"/>
<keyword evidence="2" id="KW-1185">Reference proteome</keyword>
<name>T0F780_9LEPT</name>
<evidence type="ECO:0000313" key="2">
    <source>
        <dbReference type="Proteomes" id="UP000015454"/>
    </source>
</evidence>
<sequence>MRAKENKSHVKLIQAAETKLKKDLSELVMRNFRDTFDLF</sequence>
<dbReference type="AlphaFoldDB" id="T0F780"/>